<proteinExistence type="inferred from homology"/>
<reference evidence="3 4" key="1">
    <citation type="submission" date="2021-07" db="EMBL/GenBank/DDBJ databases">
        <title>The Aristolochia fimbriata genome: insights into angiosperm evolution, floral development and chemical biosynthesis.</title>
        <authorList>
            <person name="Jiao Y."/>
        </authorList>
    </citation>
    <scope>NUCLEOTIDE SEQUENCE [LARGE SCALE GENOMIC DNA]</scope>
    <source>
        <strain evidence="3">IBCAS-2021</strain>
        <tissue evidence="3">Leaf</tissue>
    </source>
</reference>
<dbReference type="Gene3D" id="3.40.50.12660">
    <property type="match status" value="1"/>
</dbReference>
<evidence type="ECO:0000259" key="2">
    <source>
        <dbReference type="Pfam" id="PF00656"/>
    </source>
</evidence>
<evidence type="ECO:0000256" key="1">
    <source>
        <dbReference type="ARBA" id="ARBA00009005"/>
    </source>
</evidence>
<dbReference type="InterPro" id="IPR050452">
    <property type="entry name" value="Metacaspase"/>
</dbReference>
<organism evidence="3 4">
    <name type="scientific">Aristolochia fimbriata</name>
    <name type="common">White veined hardy Dutchman's pipe vine</name>
    <dbReference type="NCBI Taxonomy" id="158543"/>
    <lineage>
        <taxon>Eukaryota</taxon>
        <taxon>Viridiplantae</taxon>
        <taxon>Streptophyta</taxon>
        <taxon>Embryophyta</taxon>
        <taxon>Tracheophyta</taxon>
        <taxon>Spermatophyta</taxon>
        <taxon>Magnoliopsida</taxon>
        <taxon>Magnoliidae</taxon>
        <taxon>Piperales</taxon>
        <taxon>Aristolochiaceae</taxon>
        <taxon>Aristolochia</taxon>
    </lineage>
</organism>
<evidence type="ECO:0000313" key="4">
    <source>
        <dbReference type="Proteomes" id="UP000825729"/>
    </source>
</evidence>
<sequence>MTMVSQKCIWCQQRMQVSAELFTTTCTLCQTVNPVRNREPFRPQEASLTVGVTHSPVFPSFHGNKRAVLCSVSYRSQRCELKGTSNDVNCMRALLRDKFGFPNDCILVLSEDEVNAVRKPTKQNIRNAMRWLVQGTRQGDSLVFHFSGFGVQQQDKDGDEVDGYDEAICPMDYQTAGTIVDDEINDVLVRPLPRGAKLHAVIDASHSGTVLDLPFVCKMGRDGMYQWMNQSQPCAYRGTNGGLAICFSSCRDDQTSDDTSAYSVNATTGAMTYCFVQALECKPVVTYGELLSTMRAATRDVQKGILNCGPIASLLRKMLRTGFSADPQLSASEQFDAYTKPFAL</sequence>
<evidence type="ECO:0000313" key="3">
    <source>
        <dbReference type="EMBL" id="KAG9451486.1"/>
    </source>
</evidence>
<dbReference type="InterPro" id="IPR029030">
    <property type="entry name" value="Caspase-like_dom_sf"/>
</dbReference>
<comment type="caution">
    <text evidence="3">The sequence shown here is derived from an EMBL/GenBank/DDBJ whole genome shotgun (WGS) entry which is preliminary data.</text>
</comment>
<feature type="domain" description="Peptidase C14 caspase" evidence="2">
    <location>
        <begin position="66"/>
        <end position="302"/>
    </location>
</feature>
<dbReference type="Pfam" id="PF00656">
    <property type="entry name" value="Peptidase_C14"/>
    <property type="match status" value="1"/>
</dbReference>
<dbReference type="SUPFAM" id="SSF52129">
    <property type="entry name" value="Caspase-like"/>
    <property type="match status" value="1"/>
</dbReference>
<accession>A0AAV7EV11</accession>
<dbReference type="GO" id="GO:0005737">
    <property type="term" value="C:cytoplasm"/>
    <property type="evidence" value="ECO:0007669"/>
    <property type="project" value="TreeGrafter"/>
</dbReference>
<protein>
    <recommendedName>
        <fullName evidence="2">Peptidase C14 caspase domain-containing protein</fullName>
    </recommendedName>
</protein>
<gene>
    <name evidence="3" type="ORF">H6P81_011451</name>
</gene>
<dbReference type="GO" id="GO:0004197">
    <property type="term" value="F:cysteine-type endopeptidase activity"/>
    <property type="evidence" value="ECO:0007669"/>
    <property type="project" value="InterPro"/>
</dbReference>
<dbReference type="PANTHER" id="PTHR48104">
    <property type="entry name" value="METACASPASE-4"/>
    <property type="match status" value="1"/>
</dbReference>
<keyword evidence="4" id="KW-1185">Reference proteome</keyword>
<dbReference type="PANTHER" id="PTHR48104:SF30">
    <property type="entry name" value="METACASPASE-1"/>
    <property type="match status" value="1"/>
</dbReference>
<dbReference type="AlphaFoldDB" id="A0AAV7EV11"/>
<dbReference type="EMBL" id="JAINDJ010000004">
    <property type="protein sequence ID" value="KAG9451486.1"/>
    <property type="molecule type" value="Genomic_DNA"/>
</dbReference>
<dbReference type="Proteomes" id="UP000825729">
    <property type="component" value="Unassembled WGS sequence"/>
</dbReference>
<comment type="similarity">
    <text evidence="1">Belongs to the peptidase C14B family.</text>
</comment>
<dbReference type="GO" id="GO:0006508">
    <property type="term" value="P:proteolysis"/>
    <property type="evidence" value="ECO:0007669"/>
    <property type="project" value="InterPro"/>
</dbReference>
<name>A0AAV7EV11_ARIFI</name>
<dbReference type="InterPro" id="IPR011600">
    <property type="entry name" value="Pept_C14_caspase"/>
</dbReference>